<evidence type="ECO:0008006" key="3">
    <source>
        <dbReference type="Google" id="ProtNLM"/>
    </source>
</evidence>
<reference evidence="1 2" key="1">
    <citation type="submission" date="2019-12" db="EMBL/GenBank/DDBJ databases">
        <title>Novel species isolated from a subtropical stream in China.</title>
        <authorList>
            <person name="Lu H."/>
        </authorList>
    </citation>
    <scope>NUCLEOTIDE SEQUENCE [LARGE SCALE GENOMIC DNA]</scope>
    <source>
        <strain evidence="1 2">CY42W</strain>
    </source>
</reference>
<keyword evidence="2" id="KW-1185">Reference proteome</keyword>
<protein>
    <recommendedName>
        <fullName evidence="3">PD-(D/E)XK nuclease superfamily protein</fullName>
    </recommendedName>
</protein>
<dbReference type="Pfam" id="PF14281">
    <property type="entry name" value="PDDEXK_4"/>
    <property type="match status" value="1"/>
</dbReference>
<evidence type="ECO:0000313" key="1">
    <source>
        <dbReference type="EMBL" id="MYN30596.1"/>
    </source>
</evidence>
<dbReference type="InterPro" id="IPR029470">
    <property type="entry name" value="PDDEXK_4"/>
</dbReference>
<proteinExistence type="predicted"/>
<evidence type="ECO:0000313" key="2">
    <source>
        <dbReference type="Proteomes" id="UP000642144"/>
    </source>
</evidence>
<comment type="caution">
    <text evidence="1">The sequence shown here is derived from an EMBL/GenBank/DDBJ whole genome shotgun (WGS) entry which is preliminary data.</text>
</comment>
<dbReference type="RefSeq" id="WP_161058243.1">
    <property type="nucleotide sequence ID" value="NZ_WWCT01000047.1"/>
</dbReference>
<dbReference type="Proteomes" id="UP000642144">
    <property type="component" value="Unassembled WGS sequence"/>
</dbReference>
<accession>A0ABW9W918</accession>
<sequence>MNNELINFCADPQLVELLERSKSSEDLLDLLTPRENQHSDLLAWCFNAREGHGQGDGILKDFLLAVFRAGTADKPGDQIFGRGLTRDFVSAWPPSRILTSSFSTAICYREFTLQTTSGDTTNMRLDLVVVDTENQLLIVIENKAGARFRSGQLKGYLEGTQKTLLARAALKDFQVAFVAMDANYDAETELSENDNFDPRWARLNYDWLRSGAKRAEFAVKRGNQSAALLLSYCRRQTGWESEAMQTMTRLARDLAIRYPRVIEQMQRVASKLRSPDSWTPGLLLASSVDGQLLRLYLQNEIAISKLFDLSSLQLLHARLCEHAPQLDGASELSEYGRVWRNYQLPFDRPIPMVDSQWPLFMRIRHIDPEIKGQTKIRIALHWRPACVPEEDRLEICTLIGRAYETAMGTANRKNGVTLFSEVFSSVDAAEAAAKNIFKRCNDTFEK</sequence>
<gene>
    <name evidence="1" type="ORF">GTP69_29760</name>
</gene>
<name>A0ABW9W918_9BURK</name>
<dbReference type="EMBL" id="WWCT01000047">
    <property type="protein sequence ID" value="MYN30596.1"/>
    <property type="molecule type" value="Genomic_DNA"/>
</dbReference>
<organism evidence="1 2">
    <name type="scientific">Duganella levis</name>
    <dbReference type="NCBI Taxonomy" id="2692169"/>
    <lineage>
        <taxon>Bacteria</taxon>
        <taxon>Pseudomonadati</taxon>
        <taxon>Pseudomonadota</taxon>
        <taxon>Betaproteobacteria</taxon>
        <taxon>Burkholderiales</taxon>
        <taxon>Oxalobacteraceae</taxon>
        <taxon>Telluria group</taxon>
        <taxon>Duganella</taxon>
    </lineage>
</organism>